<dbReference type="InterPro" id="IPR031475">
    <property type="entry name" value="NBD_C"/>
</dbReference>
<dbReference type="RefSeq" id="WP_147211300.1">
    <property type="nucleotide sequence ID" value="NZ_BJYM01000013.1"/>
</dbReference>
<protein>
    <submittedName>
        <fullName evidence="9">Hrp-dependent type III effector protein</fullName>
    </submittedName>
</protein>
<evidence type="ECO:0000259" key="8">
    <source>
        <dbReference type="Pfam" id="PF17042"/>
    </source>
</evidence>
<comment type="similarity">
    <text evidence="1">Belongs to the four-carbon acid sugar kinase family.</text>
</comment>
<dbReference type="Gene3D" id="3.40.980.20">
    <property type="entry name" value="Four-carbon acid sugar kinase, nucleotide binding domain"/>
    <property type="match status" value="1"/>
</dbReference>
<keyword evidence="2" id="KW-0808">Transferase</keyword>
<feature type="domain" description="Four-carbon acid sugar kinase nucleotide binding" evidence="8">
    <location>
        <begin position="248"/>
        <end position="417"/>
    </location>
</feature>
<evidence type="ECO:0000256" key="5">
    <source>
        <dbReference type="ARBA" id="ARBA00022840"/>
    </source>
</evidence>
<dbReference type="Gene3D" id="3.40.50.10840">
    <property type="entry name" value="Putative sugar-binding, N-terminal domain"/>
    <property type="match status" value="1"/>
</dbReference>
<keyword evidence="10" id="KW-1185">Reference proteome</keyword>
<sequence length="427" mass="46687">MNLAIIADDLTGANDSGVQLAKYGLQTSVFFKMDKGNVQSNEAIVFDTDSRAMAPAEAKKLVAKVTRFLLDEGINNIYKKIDSTMRGSIGAELAGMQQELQADFIFIAPGYPSNNRKVIDGYHYLNGKLLGETEISLDPVTPVAESYLPALLESQIGEETGLISLAELRSSEKFIQKLNVLKEQGITYIIVDSEKEEDLQLFLSEVKKLSAAAGLVGSAGLANYLPAYFGLEAKEQTYQIVNQNKPILTVVGSVNVNSRNQLNKLLADKSAYAIEIDSYKAVSSLGERKEEEQRVYNEVKKQVASGHDIVLYSSGERDDIDYARKIGESNGYNFTETSREIVKMIGAVAAQLLKEGIFQGIIMTGGDTAKKICEHWDITGFTLYDELEVGVPISSFIGIENLFAITKAGGFGQDDVLIDASKKLRGE</sequence>
<dbReference type="InterPro" id="IPR010737">
    <property type="entry name" value="4-carb_acid_sugar_kinase_N"/>
</dbReference>
<dbReference type="EMBL" id="BJYM01000013">
    <property type="protein sequence ID" value="GEN88341.1"/>
    <property type="molecule type" value="Genomic_DNA"/>
</dbReference>
<gene>
    <name evidence="9" type="ORF">OSO01_30800</name>
</gene>
<dbReference type="AlphaFoldDB" id="A0A511ZLK9"/>
<dbReference type="InterPro" id="IPR037051">
    <property type="entry name" value="4-carb_acid_sugar_kinase_N_sf"/>
</dbReference>
<dbReference type="GO" id="GO:0016301">
    <property type="term" value="F:kinase activity"/>
    <property type="evidence" value="ECO:0007669"/>
    <property type="project" value="UniProtKB-KW"/>
</dbReference>
<dbReference type="Pfam" id="PF07005">
    <property type="entry name" value="SBD_N"/>
    <property type="match status" value="1"/>
</dbReference>
<evidence type="ECO:0000256" key="3">
    <source>
        <dbReference type="ARBA" id="ARBA00022741"/>
    </source>
</evidence>
<dbReference type="Pfam" id="PF17042">
    <property type="entry name" value="NBD_C"/>
    <property type="match status" value="1"/>
</dbReference>
<dbReference type="OrthoDB" id="9778478at2"/>
<dbReference type="InterPro" id="IPR042213">
    <property type="entry name" value="NBD_C_sf"/>
</dbReference>
<keyword evidence="6" id="KW-0119">Carbohydrate metabolism</keyword>
<comment type="caution">
    <text evidence="9">The sequence shown here is derived from an EMBL/GenBank/DDBJ whole genome shotgun (WGS) entry which is preliminary data.</text>
</comment>
<evidence type="ECO:0000313" key="10">
    <source>
        <dbReference type="Proteomes" id="UP000321558"/>
    </source>
</evidence>
<organism evidence="9 10">
    <name type="scientific">Oceanobacillus sojae</name>
    <dbReference type="NCBI Taxonomy" id="582851"/>
    <lineage>
        <taxon>Bacteria</taxon>
        <taxon>Bacillati</taxon>
        <taxon>Bacillota</taxon>
        <taxon>Bacilli</taxon>
        <taxon>Bacillales</taxon>
        <taxon>Bacillaceae</taxon>
        <taxon>Oceanobacillus</taxon>
    </lineage>
</organism>
<keyword evidence="4" id="KW-0418">Kinase</keyword>
<evidence type="ECO:0000259" key="7">
    <source>
        <dbReference type="Pfam" id="PF07005"/>
    </source>
</evidence>
<evidence type="ECO:0000256" key="1">
    <source>
        <dbReference type="ARBA" id="ARBA00005715"/>
    </source>
</evidence>
<dbReference type="Proteomes" id="UP000321558">
    <property type="component" value="Unassembled WGS sequence"/>
</dbReference>
<evidence type="ECO:0000256" key="6">
    <source>
        <dbReference type="ARBA" id="ARBA00023277"/>
    </source>
</evidence>
<evidence type="ECO:0000256" key="2">
    <source>
        <dbReference type="ARBA" id="ARBA00022679"/>
    </source>
</evidence>
<dbReference type="SUPFAM" id="SSF142764">
    <property type="entry name" value="YgbK-like"/>
    <property type="match status" value="1"/>
</dbReference>
<evidence type="ECO:0000256" key="4">
    <source>
        <dbReference type="ARBA" id="ARBA00022777"/>
    </source>
</evidence>
<evidence type="ECO:0000313" key="9">
    <source>
        <dbReference type="EMBL" id="GEN88341.1"/>
    </source>
</evidence>
<dbReference type="GO" id="GO:0005524">
    <property type="term" value="F:ATP binding"/>
    <property type="evidence" value="ECO:0007669"/>
    <property type="project" value="UniProtKB-KW"/>
</dbReference>
<accession>A0A511ZLK9</accession>
<feature type="domain" description="Four-carbon acid sugar kinase N-terminal" evidence="7">
    <location>
        <begin position="3"/>
        <end position="225"/>
    </location>
</feature>
<name>A0A511ZLK9_9BACI</name>
<keyword evidence="3" id="KW-0547">Nucleotide-binding</keyword>
<keyword evidence="5" id="KW-0067">ATP-binding</keyword>
<proteinExistence type="inferred from homology"/>
<reference evidence="9 10" key="1">
    <citation type="submission" date="2019-07" db="EMBL/GenBank/DDBJ databases">
        <title>Whole genome shotgun sequence of Oceanobacillus sojae NBRC 105379.</title>
        <authorList>
            <person name="Hosoyama A."/>
            <person name="Uohara A."/>
            <person name="Ohji S."/>
            <person name="Ichikawa N."/>
        </authorList>
    </citation>
    <scope>NUCLEOTIDE SEQUENCE [LARGE SCALE GENOMIC DNA]</scope>
    <source>
        <strain evidence="9 10">NBRC 105379</strain>
    </source>
</reference>